<proteinExistence type="predicted"/>
<dbReference type="AlphaFoldDB" id="A0A0D7AHK1"/>
<feature type="region of interest" description="Disordered" evidence="1">
    <location>
        <begin position="299"/>
        <end position="366"/>
    </location>
</feature>
<feature type="compositionally biased region" description="Basic and acidic residues" evidence="1">
    <location>
        <begin position="252"/>
        <end position="266"/>
    </location>
</feature>
<protein>
    <recommendedName>
        <fullName evidence="4">Protein kinase domain-containing protein</fullName>
    </recommendedName>
</protein>
<evidence type="ECO:0000313" key="3">
    <source>
        <dbReference type="Proteomes" id="UP000054144"/>
    </source>
</evidence>
<dbReference type="Proteomes" id="UP000054144">
    <property type="component" value="Unassembled WGS sequence"/>
</dbReference>
<dbReference type="EMBL" id="KN881675">
    <property type="protein sequence ID" value="KIY50644.1"/>
    <property type="molecule type" value="Genomic_DNA"/>
</dbReference>
<evidence type="ECO:0000256" key="1">
    <source>
        <dbReference type="SAM" id="MobiDB-lite"/>
    </source>
</evidence>
<accession>A0A0D7AHK1</accession>
<keyword evidence="3" id="KW-1185">Reference proteome</keyword>
<dbReference type="OrthoDB" id="2523749at2759"/>
<feature type="compositionally biased region" description="Basic and acidic residues" evidence="1">
    <location>
        <begin position="299"/>
        <end position="310"/>
    </location>
</feature>
<gene>
    <name evidence="2" type="ORF">FISHEDRAFT_57442</name>
</gene>
<organism evidence="2 3">
    <name type="scientific">Fistulina hepatica ATCC 64428</name>
    <dbReference type="NCBI Taxonomy" id="1128425"/>
    <lineage>
        <taxon>Eukaryota</taxon>
        <taxon>Fungi</taxon>
        <taxon>Dikarya</taxon>
        <taxon>Basidiomycota</taxon>
        <taxon>Agaricomycotina</taxon>
        <taxon>Agaricomycetes</taxon>
        <taxon>Agaricomycetidae</taxon>
        <taxon>Agaricales</taxon>
        <taxon>Fistulinaceae</taxon>
        <taxon>Fistulina</taxon>
    </lineage>
</organism>
<feature type="compositionally biased region" description="Low complexity" evidence="1">
    <location>
        <begin position="319"/>
        <end position="328"/>
    </location>
</feature>
<evidence type="ECO:0008006" key="4">
    <source>
        <dbReference type="Google" id="ProtNLM"/>
    </source>
</evidence>
<evidence type="ECO:0000313" key="2">
    <source>
        <dbReference type="EMBL" id="KIY50644.1"/>
    </source>
</evidence>
<name>A0A0D7AHK1_9AGAR</name>
<feature type="region of interest" description="Disordered" evidence="1">
    <location>
        <begin position="243"/>
        <end position="280"/>
    </location>
</feature>
<reference evidence="2 3" key="1">
    <citation type="journal article" date="2015" name="Fungal Genet. Biol.">
        <title>Evolution of novel wood decay mechanisms in Agaricales revealed by the genome sequences of Fistulina hepatica and Cylindrobasidium torrendii.</title>
        <authorList>
            <person name="Floudas D."/>
            <person name="Held B.W."/>
            <person name="Riley R."/>
            <person name="Nagy L.G."/>
            <person name="Koehler G."/>
            <person name="Ransdell A.S."/>
            <person name="Younus H."/>
            <person name="Chow J."/>
            <person name="Chiniquy J."/>
            <person name="Lipzen A."/>
            <person name="Tritt A."/>
            <person name="Sun H."/>
            <person name="Haridas S."/>
            <person name="LaButti K."/>
            <person name="Ohm R.A."/>
            <person name="Kues U."/>
            <person name="Blanchette R.A."/>
            <person name="Grigoriev I.V."/>
            <person name="Minto R.E."/>
            <person name="Hibbett D.S."/>
        </authorList>
    </citation>
    <scope>NUCLEOTIDE SEQUENCE [LARGE SCALE GENOMIC DNA]</scope>
    <source>
        <strain evidence="2 3">ATCC 64428</strain>
    </source>
</reference>
<sequence length="433" mass="49033">MPVKPLLLTVPVAWKYVETIPLVYSDRNVKSHCIDSTTETLLWGCRSSTTLIVSSKVGDGIEREYNHFAEVDSNEGDEESDVLGDHGFFKACIEGTEAFVAVQVLQMDCSKDYLKLKCRQRVAELSCNELCNFQGSLIPQFYGIWEGQYLNETYVFYLSEYCGPSIGVRWPFVQPFNRQRIMNVLVQFHDAGFLYDNDDLLERHFIVSDENRIVMLSFASTISEHDCPRKGANFQYGEYQPIVDELPNYNNPDDRLTRDMWDESGRRKPKLPQSASPPRYANEIVVPPHLMHLLHPQDDQHEKGEHDEVSHPQLKQPSHTHTTAGGAKTAKKRQQVASDGSDTHAPARRRNPMRKSAFPQVASKSERDGIPIVRSISVDDIKVKATDSSKTGGEKFERVYEAVVLGEIPELGVPVNQEFGIVQHLVSHTRTKA</sequence>